<dbReference type="SUPFAM" id="SSF51658">
    <property type="entry name" value="Xylose isomerase-like"/>
    <property type="match status" value="1"/>
</dbReference>
<evidence type="ECO:0000259" key="1">
    <source>
        <dbReference type="Pfam" id="PF01261"/>
    </source>
</evidence>
<reference evidence="3" key="1">
    <citation type="journal article" date="2019" name="Int. J. Syst. Evol. Microbiol.">
        <title>The Global Catalogue of Microorganisms (GCM) 10K type strain sequencing project: providing services to taxonomists for standard genome sequencing and annotation.</title>
        <authorList>
            <consortium name="The Broad Institute Genomics Platform"/>
            <consortium name="The Broad Institute Genome Sequencing Center for Infectious Disease"/>
            <person name="Wu L."/>
            <person name="Ma J."/>
        </authorList>
    </citation>
    <scope>NUCLEOTIDE SEQUENCE [LARGE SCALE GENOMIC DNA]</scope>
    <source>
        <strain evidence="3">JCM 4087</strain>
    </source>
</reference>
<keyword evidence="2" id="KW-0413">Isomerase</keyword>
<dbReference type="InterPro" id="IPR036237">
    <property type="entry name" value="Xyl_isomerase-like_sf"/>
</dbReference>
<name>A0ABW1E9E3_9BACT</name>
<proteinExistence type="predicted"/>
<dbReference type="PANTHER" id="PTHR12110">
    <property type="entry name" value="HYDROXYPYRUVATE ISOMERASE"/>
    <property type="match status" value="1"/>
</dbReference>
<comment type="caution">
    <text evidence="2">The sequence shown here is derived from an EMBL/GenBank/DDBJ whole genome shotgun (WGS) entry which is preliminary data.</text>
</comment>
<sequence length="274" mass="30595">MLRCLSTHLFLKERLHPGLLEFVGRSGAQAVEIFAARQHFDYTSREHVRELGDWFASDPLEPWSMHAPLFPDREMGRAGAPAVNLIHPEKSRRIDAMDEVKRALETAEHVHFKNMIIHLGEKTDSWSPRTIENAMTALEHLDAFAQPLGVRLLVENLTNEPTTPERLMAILDLGHLTRIGICLDLGHAHIAVGIPEAISVLGPRIGSVHVHDNKMVRDEHLWPGEGTIDWPATVKLLKVLPCIPACVLEIQATPADTHAGIQDKMHAAFDLLEI</sequence>
<protein>
    <submittedName>
        <fullName evidence="2">Sugar phosphate isomerase/epimerase family protein</fullName>
    </submittedName>
</protein>
<dbReference type="PANTHER" id="PTHR12110:SF53">
    <property type="entry name" value="BLR5974 PROTEIN"/>
    <property type="match status" value="1"/>
</dbReference>
<organism evidence="2 3">
    <name type="scientific">Acidicapsa dinghuensis</name>
    <dbReference type="NCBI Taxonomy" id="2218256"/>
    <lineage>
        <taxon>Bacteria</taxon>
        <taxon>Pseudomonadati</taxon>
        <taxon>Acidobacteriota</taxon>
        <taxon>Terriglobia</taxon>
        <taxon>Terriglobales</taxon>
        <taxon>Acidobacteriaceae</taxon>
        <taxon>Acidicapsa</taxon>
    </lineage>
</organism>
<dbReference type="Gene3D" id="3.20.20.150">
    <property type="entry name" value="Divalent-metal-dependent TIM barrel enzymes"/>
    <property type="match status" value="1"/>
</dbReference>
<dbReference type="Proteomes" id="UP001596091">
    <property type="component" value="Unassembled WGS sequence"/>
</dbReference>
<dbReference type="Pfam" id="PF01261">
    <property type="entry name" value="AP_endonuc_2"/>
    <property type="match status" value="1"/>
</dbReference>
<keyword evidence="3" id="KW-1185">Reference proteome</keyword>
<feature type="domain" description="Xylose isomerase-like TIM barrel" evidence="1">
    <location>
        <begin position="23"/>
        <end position="254"/>
    </location>
</feature>
<accession>A0ABW1E9E3</accession>
<dbReference type="InterPro" id="IPR050312">
    <property type="entry name" value="IolE/XylAMocC-like"/>
</dbReference>
<evidence type="ECO:0000313" key="2">
    <source>
        <dbReference type="EMBL" id="MFC5860931.1"/>
    </source>
</evidence>
<evidence type="ECO:0000313" key="3">
    <source>
        <dbReference type="Proteomes" id="UP001596091"/>
    </source>
</evidence>
<dbReference type="GO" id="GO:0016853">
    <property type="term" value="F:isomerase activity"/>
    <property type="evidence" value="ECO:0007669"/>
    <property type="project" value="UniProtKB-KW"/>
</dbReference>
<dbReference type="EMBL" id="JBHSPH010000001">
    <property type="protein sequence ID" value="MFC5860931.1"/>
    <property type="molecule type" value="Genomic_DNA"/>
</dbReference>
<dbReference type="InterPro" id="IPR013022">
    <property type="entry name" value="Xyl_isomerase-like_TIM-brl"/>
</dbReference>
<gene>
    <name evidence="2" type="ORF">ACFPT7_01340</name>
</gene>
<dbReference type="RefSeq" id="WP_263334825.1">
    <property type="nucleotide sequence ID" value="NZ_JAGSYH010000002.1"/>
</dbReference>